<name>A0ABT0JWN0_9ACTN</name>
<evidence type="ECO:0000256" key="3">
    <source>
        <dbReference type="ARBA" id="ARBA00022723"/>
    </source>
</evidence>
<dbReference type="PANTHER" id="PTHR32439:SF9">
    <property type="entry name" value="BLR3264 PROTEIN"/>
    <property type="match status" value="1"/>
</dbReference>
<keyword evidence="1" id="KW-0004">4Fe-4S</keyword>
<keyword evidence="3" id="KW-0479">Metal-binding</keyword>
<evidence type="ECO:0000313" key="10">
    <source>
        <dbReference type="Proteomes" id="UP001201873"/>
    </source>
</evidence>
<feature type="domain" description="Nitrite/Sulfite reductase ferredoxin-like" evidence="8">
    <location>
        <begin position="24"/>
        <end position="80"/>
    </location>
</feature>
<feature type="region of interest" description="Disordered" evidence="7">
    <location>
        <begin position="239"/>
        <end position="272"/>
    </location>
</feature>
<dbReference type="InterPro" id="IPR045854">
    <property type="entry name" value="NO2/SO3_Rdtase_4Fe4S_sf"/>
</dbReference>
<dbReference type="EMBL" id="JALKFT010000007">
    <property type="protein sequence ID" value="MCK9875954.1"/>
    <property type="molecule type" value="Genomic_DNA"/>
</dbReference>
<dbReference type="GO" id="GO:0043818">
    <property type="term" value="F:precorrin-3B synthase activity"/>
    <property type="evidence" value="ECO:0007669"/>
    <property type="project" value="UniProtKB-EC"/>
</dbReference>
<dbReference type="Gene3D" id="3.90.480.10">
    <property type="entry name" value="Sulfite Reductase Hemoprotein,Domain 2"/>
    <property type="match status" value="1"/>
</dbReference>
<dbReference type="SUPFAM" id="SSF55124">
    <property type="entry name" value="Nitrite/Sulfite reductase N-terminal domain-like"/>
    <property type="match status" value="2"/>
</dbReference>
<dbReference type="PANTHER" id="PTHR32439">
    <property type="entry name" value="FERREDOXIN--NITRITE REDUCTASE, CHLOROPLASTIC"/>
    <property type="match status" value="1"/>
</dbReference>
<evidence type="ECO:0000256" key="5">
    <source>
        <dbReference type="ARBA" id="ARBA00023004"/>
    </source>
</evidence>
<evidence type="ECO:0000256" key="6">
    <source>
        <dbReference type="ARBA" id="ARBA00023014"/>
    </source>
</evidence>
<dbReference type="RefSeq" id="WP_248824334.1">
    <property type="nucleotide sequence ID" value="NZ_JALKFT010000007.1"/>
</dbReference>
<dbReference type="SUPFAM" id="SSF56014">
    <property type="entry name" value="Nitrite and sulphite reductase 4Fe-4S domain-like"/>
    <property type="match status" value="1"/>
</dbReference>
<gene>
    <name evidence="9" type="primary">cobG</name>
    <name evidence="9" type="ORF">MXD59_09230</name>
</gene>
<evidence type="ECO:0000313" key="9">
    <source>
        <dbReference type="EMBL" id="MCK9875954.1"/>
    </source>
</evidence>
<comment type="caution">
    <text evidence="9">The sequence shown here is derived from an EMBL/GenBank/DDBJ whole genome shotgun (WGS) entry which is preliminary data.</text>
</comment>
<dbReference type="InterPro" id="IPR051329">
    <property type="entry name" value="NIR_SIR_4Fe-4S"/>
</dbReference>
<dbReference type="InterPro" id="IPR036136">
    <property type="entry name" value="Nit/Sulf_reduc_fer-like_dom_sf"/>
</dbReference>
<dbReference type="NCBIfam" id="TIGR02435">
    <property type="entry name" value="CobG"/>
    <property type="match status" value="1"/>
</dbReference>
<keyword evidence="5" id="KW-0408">Iron</keyword>
<organism evidence="9 10">
    <name type="scientific">Frankia umida</name>
    <dbReference type="NCBI Taxonomy" id="573489"/>
    <lineage>
        <taxon>Bacteria</taxon>
        <taxon>Bacillati</taxon>
        <taxon>Actinomycetota</taxon>
        <taxon>Actinomycetes</taxon>
        <taxon>Frankiales</taxon>
        <taxon>Frankiaceae</taxon>
        <taxon>Frankia</taxon>
    </lineage>
</organism>
<dbReference type="InterPro" id="IPR005117">
    <property type="entry name" value="NiRdtase/SiRdtase_haem-b_fer"/>
</dbReference>
<sequence length="483" mass="49035">MSTSRRERTQDACPGVLRTHPAADGALARLRLPGGRLAPRAARELAACARELGDGHLELTSRGNVQIRGLADGAAVALAGRARAVGLLPSDTHERIRNIVASPLSGRGPGGRDVRGLVAALDEGLRADPVLAALPGRVLFAVDDGSGDLEGIPADLALRAQPGGRTLVCVAGETLALRVPDMVAVPALLAAARAFVDRVAAGGPAASAWRVAELPDGRDQLLAAAAGVAATAGALVADDRPVTPGTSIPGMSTGRSKRPASPGARPGAHAQRDGRWALTALVPLGRLRADQLDLVAGIAERIEEPSVGGDQGTAGAGALVVTPWRSVVLLDLTAAQLADVRTRLAAAGLVVEEDSGWLGVTSCAGRPGCARALADVRRDATRVALAAGAGARRPALPVHWSGCGRRCGQPSGAVAEVVAQPDGYHVRAGSLASSAPFVVTWAPDAPVPVGAAGDGDREPGVVDWSALVDAVTEARELHRRETG</sequence>
<protein>
    <submittedName>
        <fullName evidence="9">Precorrin-3B synthase</fullName>
        <ecNumber evidence="9">1.14.13.83</ecNumber>
    </submittedName>
</protein>
<dbReference type="EC" id="1.14.13.83" evidence="9"/>
<evidence type="ECO:0000256" key="1">
    <source>
        <dbReference type="ARBA" id="ARBA00022485"/>
    </source>
</evidence>
<evidence type="ECO:0000256" key="7">
    <source>
        <dbReference type="SAM" id="MobiDB-lite"/>
    </source>
</evidence>
<feature type="domain" description="Nitrite/Sulfite reductase ferredoxin-like" evidence="8">
    <location>
        <begin position="269"/>
        <end position="347"/>
    </location>
</feature>
<evidence type="ECO:0000256" key="2">
    <source>
        <dbReference type="ARBA" id="ARBA00022617"/>
    </source>
</evidence>
<keyword evidence="2" id="KW-0349">Heme</keyword>
<dbReference type="Gene3D" id="3.30.413.10">
    <property type="entry name" value="Sulfite Reductase Hemoprotein, domain 1"/>
    <property type="match status" value="2"/>
</dbReference>
<feature type="compositionally biased region" description="Polar residues" evidence="7">
    <location>
        <begin position="244"/>
        <end position="254"/>
    </location>
</feature>
<evidence type="ECO:0000259" key="8">
    <source>
        <dbReference type="Pfam" id="PF03460"/>
    </source>
</evidence>
<keyword evidence="10" id="KW-1185">Reference proteome</keyword>
<dbReference type="Proteomes" id="UP001201873">
    <property type="component" value="Unassembled WGS sequence"/>
</dbReference>
<reference evidence="9 10" key="1">
    <citation type="submission" date="2022-04" db="EMBL/GenBank/DDBJ databases">
        <title>Genome diversity in the genus Frankia.</title>
        <authorList>
            <person name="Carlos-Shanley C."/>
            <person name="Hahn D."/>
        </authorList>
    </citation>
    <scope>NUCLEOTIDE SEQUENCE [LARGE SCALE GENOMIC DNA]</scope>
    <source>
        <strain evidence="9 10">Ag45/Mut15</strain>
    </source>
</reference>
<keyword evidence="6" id="KW-0411">Iron-sulfur</keyword>
<accession>A0ABT0JWN0</accession>
<proteinExistence type="predicted"/>
<evidence type="ECO:0000256" key="4">
    <source>
        <dbReference type="ARBA" id="ARBA00023002"/>
    </source>
</evidence>
<dbReference type="Pfam" id="PF03460">
    <property type="entry name" value="NIR_SIR_ferr"/>
    <property type="match status" value="2"/>
</dbReference>
<keyword evidence="4 9" id="KW-0560">Oxidoreductase</keyword>
<dbReference type="InterPro" id="IPR012798">
    <property type="entry name" value="Cbl_synth_CobG-like"/>
</dbReference>